<proteinExistence type="predicted"/>
<organism evidence="3 4">
    <name type="scientific">Aphanomyces stellatus</name>
    <dbReference type="NCBI Taxonomy" id="120398"/>
    <lineage>
        <taxon>Eukaryota</taxon>
        <taxon>Sar</taxon>
        <taxon>Stramenopiles</taxon>
        <taxon>Oomycota</taxon>
        <taxon>Saprolegniomycetes</taxon>
        <taxon>Saprolegniales</taxon>
        <taxon>Verrucalvaceae</taxon>
        <taxon>Aphanomyces</taxon>
    </lineage>
</organism>
<accession>A0A485L735</accession>
<dbReference type="Proteomes" id="UP000332933">
    <property type="component" value="Unassembled WGS sequence"/>
</dbReference>
<reference evidence="2" key="2">
    <citation type="submission" date="2019-06" db="EMBL/GenBank/DDBJ databases">
        <title>Genomics analysis of Aphanomyces spp. identifies a new class of oomycete effector associated with host adaptation.</title>
        <authorList>
            <person name="Gaulin E."/>
        </authorList>
    </citation>
    <scope>NUCLEOTIDE SEQUENCE</scope>
    <source>
        <strain evidence="2">CBS 578.67</strain>
    </source>
</reference>
<evidence type="ECO:0000256" key="1">
    <source>
        <dbReference type="SAM" id="MobiDB-lite"/>
    </source>
</evidence>
<dbReference type="OrthoDB" id="2153609at2759"/>
<feature type="region of interest" description="Disordered" evidence="1">
    <location>
        <begin position="271"/>
        <end position="332"/>
    </location>
</feature>
<gene>
    <name evidence="3" type="primary">Aste57867_16809</name>
    <name evidence="2" type="ORF">As57867_016752</name>
    <name evidence="3" type="ORF">ASTE57867_16809</name>
</gene>
<dbReference type="AlphaFoldDB" id="A0A485L735"/>
<evidence type="ECO:0000313" key="4">
    <source>
        <dbReference type="Proteomes" id="UP000332933"/>
    </source>
</evidence>
<dbReference type="EMBL" id="CAADRA010006009">
    <property type="protein sequence ID" value="VFT93574.1"/>
    <property type="molecule type" value="Genomic_DNA"/>
</dbReference>
<sequence length="332" mass="37708">MDSASEADSEDDWYEYPSSRDGLPCWFSPSRDQRQLVRPNCFAREKSLVGLRVKLFWPFEDTWFEGQIVKFCTSKRKYKIEYMDGDKEWAELDDADPGTTMLFNGGCWLMYENYLPSARALKAALFVNVRVQRYSTAYFAWIPGKVHAYDDATGRFELRYDDGSDERLDLFAHEDDVQVQDRRSLEWMGLGAYFFGGRYDVPPRVQAYLDYDGPYDEPSPMAEVNGAAADETAVVAYGEWPQETEWGWDASMYGQEGEYASDQVEWAIPGDEEGGAAAAVEETEEETQDDDGDDGDDEGGDEEDEGGDEVEEGDEEGDEEDEGDDEDEPTDE</sequence>
<evidence type="ECO:0000313" key="3">
    <source>
        <dbReference type="EMBL" id="VFT93574.1"/>
    </source>
</evidence>
<dbReference type="EMBL" id="VJMH01005988">
    <property type="protein sequence ID" value="KAF0692065.1"/>
    <property type="molecule type" value="Genomic_DNA"/>
</dbReference>
<dbReference type="Gene3D" id="2.30.30.140">
    <property type="match status" value="1"/>
</dbReference>
<feature type="compositionally biased region" description="Acidic residues" evidence="1">
    <location>
        <begin position="281"/>
        <end position="332"/>
    </location>
</feature>
<name>A0A485L735_9STRA</name>
<evidence type="ECO:0000313" key="2">
    <source>
        <dbReference type="EMBL" id="KAF0692065.1"/>
    </source>
</evidence>
<dbReference type="CDD" id="cd20404">
    <property type="entry name" value="Tudor_Agenet_AtEML-like"/>
    <property type="match status" value="1"/>
</dbReference>
<protein>
    <submittedName>
        <fullName evidence="3">Aste57867_16809 protein</fullName>
    </submittedName>
</protein>
<reference evidence="3 4" key="1">
    <citation type="submission" date="2019-03" db="EMBL/GenBank/DDBJ databases">
        <authorList>
            <person name="Gaulin E."/>
            <person name="Dumas B."/>
        </authorList>
    </citation>
    <scope>NUCLEOTIDE SEQUENCE [LARGE SCALE GENOMIC DNA]</scope>
    <source>
        <strain evidence="3">CBS 568.67</strain>
    </source>
</reference>
<keyword evidence="4" id="KW-1185">Reference proteome</keyword>